<dbReference type="InterPro" id="IPR010733">
    <property type="entry name" value="DUF1308"/>
</dbReference>
<feature type="domain" description="DUF1308" evidence="1">
    <location>
        <begin position="310"/>
        <end position="476"/>
    </location>
</feature>
<dbReference type="PANTHER" id="PTHR13379:SF0">
    <property type="entry name" value="UPF0415 PROTEIN C7ORF25"/>
    <property type="match status" value="1"/>
</dbReference>
<reference evidence="2 3" key="1">
    <citation type="journal article" date="2022" name="Nat. Plants">
        <title>Genomes of leafy and leafless Platanthera orchids illuminate the evolution of mycoheterotrophy.</title>
        <authorList>
            <person name="Li M.H."/>
            <person name="Liu K.W."/>
            <person name="Li Z."/>
            <person name="Lu H.C."/>
            <person name="Ye Q.L."/>
            <person name="Zhang D."/>
            <person name="Wang J.Y."/>
            <person name="Li Y.F."/>
            <person name="Zhong Z.M."/>
            <person name="Liu X."/>
            <person name="Yu X."/>
            <person name="Liu D.K."/>
            <person name="Tu X.D."/>
            <person name="Liu B."/>
            <person name="Hao Y."/>
            <person name="Liao X.Y."/>
            <person name="Jiang Y.T."/>
            <person name="Sun W.H."/>
            <person name="Chen J."/>
            <person name="Chen Y.Q."/>
            <person name="Ai Y."/>
            <person name="Zhai J.W."/>
            <person name="Wu S.S."/>
            <person name="Zhou Z."/>
            <person name="Hsiao Y.Y."/>
            <person name="Wu W.L."/>
            <person name="Chen Y.Y."/>
            <person name="Lin Y.F."/>
            <person name="Hsu J.L."/>
            <person name="Li C.Y."/>
            <person name="Wang Z.W."/>
            <person name="Zhao X."/>
            <person name="Zhong W.Y."/>
            <person name="Ma X.K."/>
            <person name="Ma L."/>
            <person name="Huang J."/>
            <person name="Chen G.Z."/>
            <person name="Huang M.Z."/>
            <person name="Huang L."/>
            <person name="Peng D.H."/>
            <person name="Luo Y.B."/>
            <person name="Zou S.Q."/>
            <person name="Chen S.P."/>
            <person name="Lan S."/>
            <person name="Tsai W.C."/>
            <person name="Van de Peer Y."/>
            <person name="Liu Z.J."/>
        </authorList>
    </citation>
    <scope>NUCLEOTIDE SEQUENCE [LARGE SCALE GENOMIC DNA]</scope>
    <source>
        <strain evidence="2">Lor288</strain>
    </source>
</reference>
<organism evidence="2 3">
    <name type="scientific">Platanthera guangdongensis</name>
    <dbReference type="NCBI Taxonomy" id="2320717"/>
    <lineage>
        <taxon>Eukaryota</taxon>
        <taxon>Viridiplantae</taxon>
        <taxon>Streptophyta</taxon>
        <taxon>Embryophyta</taxon>
        <taxon>Tracheophyta</taxon>
        <taxon>Spermatophyta</taxon>
        <taxon>Magnoliopsida</taxon>
        <taxon>Liliopsida</taxon>
        <taxon>Asparagales</taxon>
        <taxon>Orchidaceae</taxon>
        <taxon>Orchidoideae</taxon>
        <taxon>Orchideae</taxon>
        <taxon>Orchidinae</taxon>
        <taxon>Platanthera</taxon>
    </lineage>
</organism>
<dbReference type="PANTHER" id="PTHR13379">
    <property type="entry name" value="UNCHARACTERIZED DUF1308"/>
    <property type="match status" value="1"/>
</dbReference>
<name>A0ABR2LNY4_9ASPA</name>
<evidence type="ECO:0000259" key="1">
    <source>
        <dbReference type="Pfam" id="PF07000"/>
    </source>
</evidence>
<dbReference type="EMBL" id="JBBWWR010000017">
    <property type="protein sequence ID" value="KAK8945386.1"/>
    <property type="molecule type" value="Genomic_DNA"/>
</dbReference>
<sequence length="478" mass="53564">MEGTEEIRDDMKSLLNKEYETFRQCKKDNIVECYEKFFRVVNELRSYEKDYFMDPSIAQPFVSLKVEEAKRRCLTLQDEILNSLPPSKLAGAAKLTLLRLLRAELRFLLRLPSPSTPITSNIAYFESIVRVLLHPELTHASRLCKPVPSSSAHVDIVCTFRSSPSWFIVSARNPAGSRRTNGLLLSAAERTLLAARSAPITIRPGSVFLVFSRGVSDEAASTIRCHLGAFEVDAEIENLEEGWIGVNSWAMEGSRWFEVKIESENHECRDEFPISASVKDEEDEVNLGKNAFCDLIACLRPGRVDKVDLINFDTTALIAMVSGISNGDSERLLRAPEGEMRQRFKGNYMFVIAQVTSELEQPILIELKVVLEGKKGIICESVHSEFEELISMCGGADEKLRAARLLKHLLIVRDSPSARIWGLPTTRKIAKKNKIIFGTGDHWHAPTLTANMGFVRAIAQTGMSLLTIEHRPRALTGD</sequence>
<protein>
    <recommendedName>
        <fullName evidence="1">DUF1308 domain-containing protein</fullName>
    </recommendedName>
</protein>
<evidence type="ECO:0000313" key="2">
    <source>
        <dbReference type="EMBL" id="KAK8945386.1"/>
    </source>
</evidence>
<keyword evidence="3" id="KW-1185">Reference proteome</keyword>
<evidence type="ECO:0000313" key="3">
    <source>
        <dbReference type="Proteomes" id="UP001412067"/>
    </source>
</evidence>
<accession>A0ABR2LNY4</accession>
<comment type="caution">
    <text evidence="2">The sequence shown here is derived from an EMBL/GenBank/DDBJ whole genome shotgun (WGS) entry which is preliminary data.</text>
</comment>
<dbReference type="Pfam" id="PF07000">
    <property type="entry name" value="DUF1308"/>
    <property type="match status" value="1"/>
</dbReference>
<proteinExistence type="predicted"/>
<gene>
    <name evidence="2" type="ORF">KSP40_PGU017489</name>
</gene>
<dbReference type="Proteomes" id="UP001412067">
    <property type="component" value="Unassembled WGS sequence"/>
</dbReference>